<evidence type="ECO:0000256" key="1">
    <source>
        <dbReference type="SAM" id="MobiDB-lite"/>
    </source>
</evidence>
<dbReference type="EMBL" id="RHFK02000020">
    <property type="protein sequence ID" value="TWW57334.1"/>
    <property type="molecule type" value="Genomic_DNA"/>
</dbReference>
<proteinExistence type="predicted"/>
<name>A0A5C6MPW6_9TELE</name>
<accession>A0A5C6MPW6</accession>
<organism evidence="2 3">
    <name type="scientific">Takifugu flavidus</name>
    <name type="common">sansaifugu</name>
    <dbReference type="NCBI Taxonomy" id="433684"/>
    <lineage>
        <taxon>Eukaryota</taxon>
        <taxon>Metazoa</taxon>
        <taxon>Chordata</taxon>
        <taxon>Craniata</taxon>
        <taxon>Vertebrata</taxon>
        <taxon>Euteleostomi</taxon>
        <taxon>Actinopterygii</taxon>
        <taxon>Neopterygii</taxon>
        <taxon>Teleostei</taxon>
        <taxon>Neoteleostei</taxon>
        <taxon>Acanthomorphata</taxon>
        <taxon>Eupercaria</taxon>
        <taxon>Tetraodontiformes</taxon>
        <taxon>Tetradontoidea</taxon>
        <taxon>Tetraodontidae</taxon>
        <taxon>Takifugu</taxon>
    </lineage>
</organism>
<evidence type="ECO:0000313" key="2">
    <source>
        <dbReference type="EMBL" id="TWW57334.1"/>
    </source>
</evidence>
<reference evidence="2 3" key="1">
    <citation type="submission" date="2019-04" db="EMBL/GenBank/DDBJ databases">
        <title>Chromosome genome assembly for Takifugu flavidus.</title>
        <authorList>
            <person name="Xiao S."/>
        </authorList>
    </citation>
    <scope>NUCLEOTIDE SEQUENCE [LARGE SCALE GENOMIC DNA]</scope>
    <source>
        <strain evidence="2">HTHZ2018</strain>
        <tissue evidence="2">Muscle</tissue>
    </source>
</reference>
<comment type="caution">
    <text evidence="2">The sequence shown here is derived from an EMBL/GenBank/DDBJ whole genome shotgun (WGS) entry which is preliminary data.</text>
</comment>
<keyword evidence="3" id="KW-1185">Reference proteome</keyword>
<sequence>MFFLAPKPKAFHSYSEKAWHETLAGDCLLCSAVTHRHVQPVRRVITCLAGYVASLEALTLVLEVSATPREWGTGVSTAVSSCIWPTNTVTACPLASAVFLASAIHATFSCCCCCCISSIFFKGDPPADGRLGKERGEEGGQVEDRIGRRGEERGGVEERRSRGEGEVEEKKKEEEEGKEERKGERGRGGGEGGGEERRGEGRGEGRRGHSTETHTKKYDIQLLQRGRRTLCSSEGGDTCK</sequence>
<evidence type="ECO:0000313" key="3">
    <source>
        <dbReference type="Proteomes" id="UP000324091"/>
    </source>
</evidence>
<feature type="region of interest" description="Disordered" evidence="1">
    <location>
        <begin position="130"/>
        <end position="240"/>
    </location>
</feature>
<protein>
    <submittedName>
        <fullName evidence="2">Uncharacterized protein</fullName>
    </submittedName>
</protein>
<gene>
    <name evidence="2" type="ORF">D4764_07G0000530</name>
</gene>
<dbReference type="AlphaFoldDB" id="A0A5C6MPW6"/>
<dbReference type="Proteomes" id="UP000324091">
    <property type="component" value="Chromosome 7"/>
</dbReference>
<feature type="compositionally biased region" description="Basic and acidic residues" evidence="1">
    <location>
        <begin position="130"/>
        <end position="219"/>
    </location>
</feature>